<dbReference type="InterPro" id="IPR001471">
    <property type="entry name" value="AP2/ERF_dom"/>
</dbReference>
<evidence type="ECO:0000313" key="10">
    <source>
        <dbReference type="Proteomes" id="UP000231279"/>
    </source>
</evidence>
<comment type="caution">
    <text evidence="9">The sequence shown here is derived from an EMBL/GenBank/DDBJ whole genome shotgun (WGS) entry which is preliminary data.</text>
</comment>
<dbReference type="GO" id="GO:0006952">
    <property type="term" value="P:defense response"/>
    <property type="evidence" value="ECO:0007669"/>
    <property type="project" value="UniProtKB-KW"/>
</dbReference>
<comment type="subcellular location">
    <subcellularLocation>
        <location evidence="1">Nucleus</location>
    </subcellularLocation>
</comment>
<feature type="region of interest" description="Disordered" evidence="7">
    <location>
        <begin position="94"/>
        <end position="123"/>
    </location>
</feature>
<keyword evidence="5" id="KW-0804">Transcription</keyword>
<dbReference type="AlphaFoldDB" id="A0A2G9GX08"/>
<dbReference type="EMBL" id="NKXS01003508">
    <property type="protein sequence ID" value="PIN09550.1"/>
    <property type="molecule type" value="Genomic_DNA"/>
</dbReference>
<evidence type="ECO:0000256" key="1">
    <source>
        <dbReference type="ARBA" id="ARBA00004123"/>
    </source>
</evidence>
<reference evidence="10" key="1">
    <citation type="journal article" date="2018" name="Gigascience">
        <title>Genome assembly of the Pink Ipe (Handroanthus impetiginosus, Bignoniaceae), a highly valued, ecologically keystone Neotropical timber forest tree.</title>
        <authorList>
            <person name="Silva-Junior O.B."/>
            <person name="Grattapaglia D."/>
            <person name="Novaes E."/>
            <person name="Collevatti R.G."/>
        </authorList>
    </citation>
    <scope>NUCLEOTIDE SEQUENCE [LARGE SCALE GENOMIC DNA]</scope>
    <source>
        <strain evidence="10">cv. UFG-1</strain>
    </source>
</reference>
<protein>
    <recommendedName>
        <fullName evidence="8">AP2/ERF domain-containing protein</fullName>
    </recommendedName>
</protein>
<dbReference type="InterPro" id="IPR016177">
    <property type="entry name" value="DNA-bd_dom_sf"/>
</dbReference>
<dbReference type="CDD" id="cd00018">
    <property type="entry name" value="AP2"/>
    <property type="match status" value="1"/>
</dbReference>
<dbReference type="OrthoDB" id="668733at2759"/>
<keyword evidence="2" id="KW-0611">Plant defense</keyword>
<dbReference type="STRING" id="429701.A0A2G9GX08"/>
<keyword evidence="4" id="KW-0238">DNA-binding</keyword>
<dbReference type="GO" id="GO:0005634">
    <property type="term" value="C:nucleus"/>
    <property type="evidence" value="ECO:0007669"/>
    <property type="project" value="UniProtKB-SubCell"/>
</dbReference>
<keyword evidence="3" id="KW-0805">Transcription regulation</keyword>
<dbReference type="Gene3D" id="3.30.730.10">
    <property type="entry name" value="AP2/ERF domain"/>
    <property type="match status" value="1"/>
</dbReference>
<dbReference type="GO" id="GO:0009873">
    <property type="term" value="P:ethylene-activated signaling pathway"/>
    <property type="evidence" value="ECO:0007669"/>
    <property type="project" value="InterPro"/>
</dbReference>
<evidence type="ECO:0000256" key="2">
    <source>
        <dbReference type="ARBA" id="ARBA00022821"/>
    </source>
</evidence>
<dbReference type="GO" id="GO:0003700">
    <property type="term" value="F:DNA-binding transcription factor activity"/>
    <property type="evidence" value="ECO:0007669"/>
    <property type="project" value="InterPro"/>
</dbReference>
<evidence type="ECO:0000256" key="6">
    <source>
        <dbReference type="ARBA" id="ARBA00023242"/>
    </source>
</evidence>
<sequence length="394" mass="43505">MCGGAIISELISPANRSSRRLTADLLWGGGFTDLKKKKNPGNYHSKPLRSAPIIDLDDDFEADFQDFKNFSNDEDELDVKKPFAFSASKKSGLKSLKSTDSAESDEDTEKSSKRKRKNQYRGIRQRPWGKWAAEIRDPRKGVRVWLGTFNTAEEAARAYDAEARRIRGKKAKVNFPEDAPAAASRRTVTVNSHKALPKESLESVQPPSVNESSNFMNMLNDDYYDPIGLLEEKPQMKQYGCADTFPTTGDGGSKLLTPTDGTNVYLSSDQGSNSFDCSDFGWGENCAKTPEISSVLSAVIEDDQAQFLEDGGPAKKAKSNPVDLAPGNENTMNKLSEDLSAFDSQMKLFQMPYLDNNWEASIDAFLNGETTQDGGNPMDLWSFDDVPSMMGGVF</sequence>
<evidence type="ECO:0000256" key="4">
    <source>
        <dbReference type="ARBA" id="ARBA00023125"/>
    </source>
</evidence>
<accession>A0A2G9GX08</accession>
<dbReference type="Proteomes" id="UP000231279">
    <property type="component" value="Unassembled WGS sequence"/>
</dbReference>
<keyword evidence="10" id="KW-1185">Reference proteome</keyword>
<evidence type="ECO:0000256" key="7">
    <source>
        <dbReference type="SAM" id="MobiDB-lite"/>
    </source>
</evidence>
<dbReference type="InterPro" id="IPR044808">
    <property type="entry name" value="ERF_plant"/>
</dbReference>
<organism evidence="9 10">
    <name type="scientific">Handroanthus impetiginosus</name>
    <dbReference type="NCBI Taxonomy" id="429701"/>
    <lineage>
        <taxon>Eukaryota</taxon>
        <taxon>Viridiplantae</taxon>
        <taxon>Streptophyta</taxon>
        <taxon>Embryophyta</taxon>
        <taxon>Tracheophyta</taxon>
        <taxon>Spermatophyta</taxon>
        <taxon>Magnoliopsida</taxon>
        <taxon>eudicotyledons</taxon>
        <taxon>Gunneridae</taxon>
        <taxon>Pentapetalae</taxon>
        <taxon>asterids</taxon>
        <taxon>lamiids</taxon>
        <taxon>Lamiales</taxon>
        <taxon>Bignoniaceae</taxon>
        <taxon>Crescentiina</taxon>
        <taxon>Tabebuia alliance</taxon>
        <taxon>Handroanthus</taxon>
    </lineage>
</organism>
<feature type="domain" description="AP2/ERF" evidence="8">
    <location>
        <begin position="119"/>
        <end position="176"/>
    </location>
</feature>
<dbReference type="PROSITE" id="PS51032">
    <property type="entry name" value="AP2_ERF"/>
    <property type="match status" value="1"/>
</dbReference>
<proteinExistence type="predicted"/>
<dbReference type="SMART" id="SM00380">
    <property type="entry name" value="AP2"/>
    <property type="match status" value="1"/>
</dbReference>
<name>A0A2G9GX08_9LAMI</name>
<keyword evidence="6" id="KW-0539">Nucleus</keyword>
<evidence type="ECO:0000313" key="9">
    <source>
        <dbReference type="EMBL" id="PIN09550.1"/>
    </source>
</evidence>
<dbReference type="Pfam" id="PF00847">
    <property type="entry name" value="AP2"/>
    <property type="match status" value="1"/>
</dbReference>
<dbReference type="SUPFAM" id="SSF54171">
    <property type="entry name" value="DNA-binding domain"/>
    <property type="match status" value="1"/>
</dbReference>
<dbReference type="GO" id="GO:0003677">
    <property type="term" value="F:DNA binding"/>
    <property type="evidence" value="ECO:0007669"/>
    <property type="project" value="UniProtKB-KW"/>
</dbReference>
<dbReference type="PANTHER" id="PTHR31190">
    <property type="entry name" value="DNA-BINDING DOMAIN"/>
    <property type="match status" value="1"/>
</dbReference>
<dbReference type="FunFam" id="3.30.730.10:FF:000001">
    <property type="entry name" value="Ethylene-responsive transcription factor 2"/>
    <property type="match status" value="1"/>
</dbReference>
<evidence type="ECO:0000256" key="3">
    <source>
        <dbReference type="ARBA" id="ARBA00023015"/>
    </source>
</evidence>
<dbReference type="PRINTS" id="PR00367">
    <property type="entry name" value="ETHRSPELEMNT"/>
</dbReference>
<dbReference type="PANTHER" id="PTHR31190:SF44">
    <property type="entry name" value="ETHYLENE-RESPONSIVE TRANSCRIPTION FACTOR 1"/>
    <property type="match status" value="1"/>
</dbReference>
<gene>
    <name evidence="9" type="ORF">CDL12_17871</name>
</gene>
<evidence type="ECO:0000256" key="5">
    <source>
        <dbReference type="ARBA" id="ARBA00023163"/>
    </source>
</evidence>
<evidence type="ECO:0000259" key="8">
    <source>
        <dbReference type="PROSITE" id="PS51032"/>
    </source>
</evidence>
<dbReference type="InterPro" id="IPR036955">
    <property type="entry name" value="AP2/ERF_dom_sf"/>
</dbReference>